<dbReference type="AlphaFoldDB" id="A0A3B1AHF1"/>
<gene>
    <name evidence="1" type="ORF">MNBD_GAMMA22-2546</name>
</gene>
<proteinExistence type="predicted"/>
<dbReference type="EMBL" id="UOFS01000047">
    <property type="protein sequence ID" value="VAX01101.1"/>
    <property type="molecule type" value="Genomic_DNA"/>
</dbReference>
<accession>A0A3B1AHF1</accession>
<name>A0A3B1AHF1_9ZZZZ</name>
<sequence length="183" mass="19989">MTMLPDKTEQIRQTHAPLIVQVVKACQNLQERPALQAMLDFATQQNWHELVIAIDAILEGQRELNIVNNLDEEDTVIITAILQGLQNPETLPTPAEANPALAAPGIAHMIFAANKGDVAALQSLSMMAEQMTNADGDMRVLGGNIKRLIDGERDLDILCKGMTISGEKLMVNLINELAVLTEQ</sequence>
<evidence type="ECO:0000313" key="1">
    <source>
        <dbReference type="EMBL" id="VAX01101.1"/>
    </source>
</evidence>
<reference evidence="1" key="1">
    <citation type="submission" date="2018-06" db="EMBL/GenBank/DDBJ databases">
        <authorList>
            <person name="Zhirakovskaya E."/>
        </authorList>
    </citation>
    <scope>NUCLEOTIDE SEQUENCE</scope>
</reference>
<protein>
    <submittedName>
        <fullName evidence="1">Uncharacterized protein</fullName>
    </submittedName>
</protein>
<organism evidence="1">
    <name type="scientific">hydrothermal vent metagenome</name>
    <dbReference type="NCBI Taxonomy" id="652676"/>
    <lineage>
        <taxon>unclassified sequences</taxon>
        <taxon>metagenomes</taxon>
        <taxon>ecological metagenomes</taxon>
    </lineage>
</organism>